<evidence type="ECO:0000313" key="3">
    <source>
        <dbReference type="Proteomes" id="UP000007813"/>
    </source>
</evidence>
<name>J3A0M1_9EURY</name>
<protein>
    <submittedName>
        <fullName evidence="2">Uncharacterized protein</fullName>
    </submittedName>
</protein>
<keyword evidence="1" id="KW-0472">Membrane</keyword>
<keyword evidence="1" id="KW-1133">Transmembrane helix</keyword>
<accession>J3A0M1</accession>
<dbReference type="AlphaFoldDB" id="J3A0M1"/>
<proteinExistence type="predicted"/>
<comment type="caution">
    <text evidence="2">The sequence shown here is derived from an EMBL/GenBank/DDBJ whole genome shotgun (WGS) entry which is preliminary data.</text>
</comment>
<organism evidence="2 3">
    <name type="scientific">Halogranum salarium B-1</name>
    <dbReference type="NCBI Taxonomy" id="1210908"/>
    <lineage>
        <taxon>Archaea</taxon>
        <taxon>Methanobacteriati</taxon>
        <taxon>Methanobacteriota</taxon>
        <taxon>Stenosarchaea group</taxon>
        <taxon>Halobacteria</taxon>
        <taxon>Halobacteriales</taxon>
        <taxon>Haloferacaceae</taxon>
    </lineage>
</organism>
<dbReference type="Proteomes" id="UP000007813">
    <property type="component" value="Unassembled WGS sequence"/>
</dbReference>
<evidence type="ECO:0000256" key="1">
    <source>
        <dbReference type="SAM" id="Phobius"/>
    </source>
</evidence>
<dbReference type="EMBL" id="ALJD01000006">
    <property type="protein sequence ID" value="EJN58878.1"/>
    <property type="molecule type" value="Genomic_DNA"/>
</dbReference>
<keyword evidence="1" id="KW-0812">Transmembrane</keyword>
<reference evidence="2 3" key="1">
    <citation type="journal article" date="2012" name="J. Bacteriol.">
        <title>Draft Genome Sequence of the Extremely Halophilic Archaeon Halogranum salarium B-1T.</title>
        <authorList>
            <person name="Kim K.K."/>
            <person name="Lee K.C."/>
            <person name="Lee J.S."/>
        </authorList>
    </citation>
    <scope>NUCLEOTIDE SEQUENCE [LARGE SCALE GENOMIC DNA]</scope>
    <source>
        <strain evidence="2 3">B-1</strain>
    </source>
</reference>
<feature type="transmembrane region" description="Helical" evidence="1">
    <location>
        <begin position="21"/>
        <end position="41"/>
    </location>
</feature>
<evidence type="ECO:0000313" key="2">
    <source>
        <dbReference type="EMBL" id="EJN58878.1"/>
    </source>
</evidence>
<sequence>MDVVVRVFRELPFVVSKSAQAFAYSFGVAVVFRTTIVPAVLRCFTFRETCATLSAYE</sequence>
<gene>
    <name evidence="2" type="ORF">HSB1_22990</name>
</gene>